<gene>
    <name evidence="1" type="ORF">F4820DRAFT_329885</name>
</gene>
<evidence type="ECO:0000313" key="1">
    <source>
        <dbReference type="EMBL" id="KAI4864553.1"/>
    </source>
</evidence>
<organism evidence="1 2">
    <name type="scientific">Hypoxylon rubiginosum</name>
    <dbReference type="NCBI Taxonomy" id="110542"/>
    <lineage>
        <taxon>Eukaryota</taxon>
        <taxon>Fungi</taxon>
        <taxon>Dikarya</taxon>
        <taxon>Ascomycota</taxon>
        <taxon>Pezizomycotina</taxon>
        <taxon>Sordariomycetes</taxon>
        <taxon>Xylariomycetidae</taxon>
        <taxon>Xylariales</taxon>
        <taxon>Hypoxylaceae</taxon>
        <taxon>Hypoxylon</taxon>
    </lineage>
</organism>
<evidence type="ECO:0000313" key="2">
    <source>
        <dbReference type="Proteomes" id="UP001497700"/>
    </source>
</evidence>
<accession>A0ACB9Z013</accession>
<proteinExistence type="predicted"/>
<name>A0ACB9Z013_9PEZI</name>
<dbReference type="EMBL" id="MU393484">
    <property type="protein sequence ID" value="KAI4864553.1"/>
    <property type="molecule type" value="Genomic_DNA"/>
</dbReference>
<protein>
    <submittedName>
        <fullName evidence="1">Uncharacterized protein</fullName>
    </submittedName>
</protein>
<reference evidence="1 2" key="1">
    <citation type="journal article" date="2022" name="New Phytol.">
        <title>Ecological generalism drives hyperdiversity of secondary metabolite gene clusters in xylarialean endophytes.</title>
        <authorList>
            <person name="Franco M.E.E."/>
            <person name="Wisecaver J.H."/>
            <person name="Arnold A.E."/>
            <person name="Ju Y.M."/>
            <person name="Slot J.C."/>
            <person name="Ahrendt S."/>
            <person name="Moore L.P."/>
            <person name="Eastman K.E."/>
            <person name="Scott K."/>
            <person name="Konkel Z."/>
            <person name="Mondo S.J."/>
            <person name="Kuo A."/>
            <person name="Hayes R.D."/>
            <person name="Haridas S."/>
            <person name="Andreopoulos B."/>
            <person name="Riley R."/>
            <person name="LaButti K."/>
            <person name="Pangilinan J."/>
            <person name="Lipzen A."/>
            <person name="Amirebrahimi M."/>
            <person name="Yan J."/>
            <person name="Adam C."/>
            <person name="Keymanesh K."/>
            <person name="Ng V."/>
            <person name="Louie K."/>
            <person name="Northen T."/>
            <person name="Drula E."/>
            <person name="Henrissat B."/>
            <person name="Hsieh H.M."/>
            <person name="Youens-Clark K."/>
            <person name="Lutzoni F."/>
            <person name="Miadlikowska J."/>
            <person name="Eastwood D.C."/>
            <person name="Hamelin R.C."/>
            <person name="Grigoriev I.V."/>
            <person name="U'Ren J.M."/>
        </authorList>
    </citation>
    <scope>NUCLEOTIDE SEQUENCE [LARGE SCALE GENOMIC DNA]</scope>
    <source>
        <strain evidence="1 2">CBS 119005</strain>
    </source>
</reference>
<comment type="caution">
    <text evidence="1">The sequence shown here is derived from an EMBL/GenBank/DDBJ whole genome shotgun (WGS) entry which is preliminary data.</text>
</comment>
<dbReference type="Proteomes" id="UP001497700">
    <property type="component" value="Unassembled WGS sequence"/>
</dbReference>
<sequence length="441" mass="49324">MAPPIAKLGPEILLEIFEWLSQDGNATLVPSVLCCRKWQPLVLSVLYGDVVLTQRRLAKFVERSTDHKIRSLTLRLEAIPVNPYDPSEAKQTAESRLEALRRLCLRIAGMKPAALSISVDFPFPFTASQEISSILDHLPACCVSLEIDLRYGSSIANFTTDSQAHLHLCDSIRATIPRLQHLRLRLPLICPAIFSAEPPSRNAARQVIRAPMLKTCLINLSLRTPGPYSSQGVWATPCSDDTTRIPYVGQLNQLSSALPPFLPALKDFARLNSTTLERFWVIDVESRDSTRPHSWAAWVRRDFISNTSLPIPVANIGHFGCDAWLARVPSPMSPEKTHDWLSSPDVLETLAEGGTWIETTSGARLPITMLREQQDTREALTRVPFQKRNGISCMLWRNEDETGEKLLSEGPGELMQHWDLNELTPSGWTRDQRIASPMVPA</sequence>
<keyword evidence="2" id="KW-1185">Reference proteome</keyword>